<evidence type="ECO:0000313" key="1">
    <source>
        <dbReference type="EMBL" id="KAJ8472279.1"/>
    </source>
</evidence>
<dbReference type="EMBL" id="JAQQAF010000007">
    <property type="protein sequence ID" value="KAJ8472279.1"/>
    <property type="molecule type" value="Genomic_DNA"/>
</dbReference>
<protein>
    <recommendedName>
        <fullName evidence="3">Reverse transcriptase Ty1/copia-type domain-containing protein</fullName>
    </recommendedName>
</protein>
<evidence type="ECO:0008006" key="3">
    <source>
        <dbReference type="Google" id="ProtNLM"/>
    </source>
</evidence>
<keyword evidence="2" id="KW-1185">Reference proteome</keyword>
<comment type="caution">
    <text evidence="1">The sequence shown here is derived from an EMBL/GenBank/DDBJ whole genome shotgun (WGS) entry which is preliminary data.</text>
</comment>
<dbReference type="PANTHER" id="PTHR11439">
    <property type="entry name" value="GAG-POL-RELATED RETROTRANSPOSON"/>
    <property type="match status" value="1"/>
</dbReference>
<dbReference type="AlphaFoldDB" id="A0AAV8QM23"/>
<dbReference type="Proteomes" id="UP001222027">
    <property type="component" value="Unassembled WGS sequence"/>
</dbReference>
<reference evidence="1 2" key="1">
    <citation type="submission" date="2022-12" db="EMBL/GenBank/DDBJ databases">
        <title>Chromosome-scale assembly of the Ensete ventricosum genome.</title>
        <authorList>
            <person name="Dussert Y."/>
            <person name="Stocks J."/>
            <person name="Wendawek A."/>
            <person name="Woldeyes F."/>
            <person name="Nichols R.A."/>
            <person name="Borrell J.S."/>
        </authorList>
    </citation>
    <scope>NUCLEOTIDE SEQUENCE [LARGE SCALE GENOMIC DNA]</scope>
    <source>
        <strain evidence="2">cv. Maze</strain>
        <tissue evidence="1">Seeds</tissue>
    </source>
</reference>
<name>A0AAV8QM23_ENSVE</name>
<proteinExistence type="predicted"/>
<accession>A0AAV8QM23</accession>
<dbReference type="PANTHER" id="PTHR11439:SF467">
    <property type="entry name" value="INTEGRASE CATALYTIC DOMAIN-CONTAINING PROTEIN"/>
    <property type="match status" value="1"/>
</dbReference>
<organism evidence="1 2">
    <name type="scientific">Ensete ventricosum</name>
    <name type="common">Abyssinian banana</name>
    <name type="synonym">Musa ensete</name>
    <dbReference type="NCBI Taxonomy" id="4639"/>
    <lineage>
        <taxon>Eukaryota</taxon>
        <taxon>Viridiplantae</taxon>
        <taxon>Streptophyta</taxon>
        <taxon>Embryophyta</taxon>
        <taxon>Tracheophyta</taxon>
        <taxon>Spermatophyta</taxon>
        <taxon>Magnoliopsida</taxon>
        <taxon>Liliopsida</taxon>
        <taxon>Zingiberales</taxon>
        <taxon>Musaceae</taxon>
        <taxon>Ensete</taxon>
    </lineage>
</organism>
<sequence length="193" mass="21237">MSNAKPVGSPLASHFKLCLDQSPSSDEEKEKMQKVPYASAVGSLMYAMICTRPDIAYAVGVTSRFLVTGKEHWAALKWIFRYLKGSSKVCLSFGGGPPMLTGGAVLWQSRLQRCIALSTTEAEYIAATEKPKKDLTLILASLPVPKDIRSKEDARSSAAEFPVCNITSLYARYRFQDQASLLISLALKIRIEQ</sequence>
<evidence type="ECO:0000313" key="2">
    <source>
        <dbReference type="Proteomes" id="UP001222027"/>
    </source>
</evidence>
<gene>
    <name evidence="1" type="ORF">OPV22_026622</name>
</gene>